<keyword evidence="2" id="KW-0378">Hydrolase</keyword>
<gene>
    <name evidence="2" type="ORF">BST39_04345</name>
</gene>
<name>A0A1X0IF15_9MYCO</name>
<dbReference type="GO" id="GO:0016787">
    <property type="term" value="F:hydrolase activity"/>
    <property type="evidence" value="ECO:0007669"/>
    <property type="project" value="UniProtKB-KW"/>
</dbReference>
<sequence length="336" mass="35879">MPKTATTNAIRHDLAVDVSGSCEIDRRLTVAATVYLPPADSVADGAAVLFALPGGGYSRGYYDMHFPGHRGYSQAEHHASRGLVLVAIDHLGVGQSTPAVCGDLRAEDIAAANHAAVKRIAELLESGHAVAGYPPFRIARRIGVGQSMGGAITIIMAARHRAYDAIAVLGFSAVRTVLPFPEQSVSAEVAERVGDSRRDADPHTQSVADTAARIPDFLYPFFWSDIPADILEADTRHGYPLRTEAPPFGSATLPSCAIAMLSPGYVAEDAAEIDCPVFVGAGERDVLPAPHREPAAYENSSDVTIFVSPRMAHMHNFASTRKMLWDRLAAWSLVLA</sequence>
<feature type="domain" description="AB hydrolase-1" evidence="1">
    <location>
        <begin position="52"/>
        <end position="299"/>
    </location>
</feature>
<dbReference type="SUPFAM" id="SSF53474">
    <property type="entry name" value="alpha/beta-Hydrolases"/>
    <property type="match status" value="1"/>
</dbReference>
<evidence type="ECO:0000313" key="2">
    <source>
        <dbReference type="EMBL" id="ORB45452.1"/>
    </source>
</evidence>
<comment type="caution">
    <text evidence="2">The sequence shown here is derived from an EMBL/GenBank/DDBJ whole genome shotgun (WGS) entry which is preliminary data.</text>
</comment>
<dbReference type="EMBL" id="MVIE01000004">
    <property type="protein sequence ID" value="ORB45452.1"/>
    <property type="molecule type" value="Genomic_DNA"/>
</dbReference>
<keyword evidence="3" id="KW-1185">Reference proteome</keyword>
<evidence type="ECO:0000259" key="1">
    <source>
        <dbReference type="Pfam" id="PF12697"/>
    </source>
</evidence>
<accession>A0A1X0IF15</accession>
<dbReference type="Proteomes" id="UP000192513">
    <property type="component" value="Unassembled WGS sequence"/>
</dbReference>
<reference evidence="2 3" key="1">
    <citation type="submission" date="2017-02" db="EMBL/GenBank/DDBJ databases">
        <title>The new phylogeny of genus Mycobacterium.</title>
        <authorList>
            <person name="Tortoli E."/>
            <person name="Trovato A."/>
            <person name="Cirillo D.M."/>
        </authorList>
    </citation>
    <scope>NUCLEOTIDE SEQUENCE [LARGE SCALE GENOMIC DNA]</scope>
    <source>
        <strain evidence="2 3">DSM 45000</strain>
    </source>
</reference>
<dbReference type="RefSeq" id="WP_083169421.1">
    <property type="nucleotide sequence ID" value="NZ_AP022619.1"/>
</dbReference>
<proteinExistence type="predicted"/>
<dbReference type="STRING" id="590652.BST39_04345"/>
<dbReference type="InterPro" id="IPR029058">
    <property type="entry name" value="AB_hydrolase_fold"/>
</dbReference>
<protein>
    <submittedName>
        <fullName evidence="2">Alpha/beta hydrolase</fullName>
    </submittedName>
</protein>
<dbReference type="OrthoDB" id="4512892at2"/>
<dbReference type="InterPro" id="IPR000073">
    <property type="entry name" value="AB_hydrolase_1"/>
</dbReference>
<dbReference type="Pfam" id="PF12697">
    <property type="entry name" value="Abhydrolase_6"/>
    <property type="match status" value="1"/>
</dbReference>
<dbReference type="Gene3D" id="3.40.50.1820">
    <property type="entry name" value="alpha/beta hydrolase"/>
    <property type="match status" value="1"/>
</dbReference>
<dbReference type="AlphaFoldDB" id="A0A1X0IF15"/>
<evidence type="ECO:0000313" key="3">
    <source>
        <dbReference type="Proteomes" id="UP000192513"/>
    </source>
</evidence>
<organism evidence="2 3">
    <name type="scientific">Mycobacterium paraseoulense</name>
    <dbReference type="NCBI Taxonomy" id="590652"/>
    <lineage>
        <taxon>Bacteria</taxon>
        <taxon>Bacillati</taxon>
        <taxon>Actinomycetota</taxon>
        <taxon>Actinomycetes</taxon>
        <taxon>Mycobacteriales</taxon>
        <taxon>Mycobacteriaceae</taxon>
        <taxon>Mycobacterium</taxon>
    </lineage>
</organism>